<name>A0A3Q9IU12_9BACT</name>
<protein>
    <submittedName>
        <fullName evidence="2">Uncharacterized protein</fullName>
    </submittedName>
</protein>
<evidence type="ECO:0000313" key="2">
    <source>
        <dbReference type="EMBL" id="AZS32009.1"/>
    </source>
</evidence>
<keyword evidence="3" id="KW-1185">Reference proteome</keyword>
<evidence type="ECO:0000313" key="3">
    <source>
        <dbReference type="Proteomes" id="UP000270673"/>
    </source>
</evidence>
<proteinExistence type="predicted"/>
<dbReference type="AlphaFoldDB" id="A0A3Q9IU12"/>
<reference evidence="2 3" key="1">
    <citation type="submission" date="2018-10" db="EMBL/GenBank/DDBJ databases">
        <title>Butyricimonas faecalis sp. nov., isolated from human faeces and emended description of the genus Butyricimonas.</title>
        <authorList>
            <person name="Le Roy T."/>
            <person name="Van der Smissen P."/>
            <person name="Paquot A."/>
            <person name="Delzenne N."/>
            <person name="Muccioli G."/>
            <person name="Collet J.-F."/>
            <person name="Cani P.D."/>
        </authorList>
    </citation>
    <scope>NUCLEOTIDE SEQUENCE [LARGE SCALE GENOMIC DNA]</scope>
    <source>
        <strain evidence="2 3">H184</strain>
    </source>
</reference>
<dbReference type="Proteomes" id="UP000270673">
    <property type="component" value="Chromosome"/>
</dbReference>
<gene>
    <name evidence="2" type="ORF">D8S85_11705</name>
</gene>
<keyword evidence="1" id="KW-1133">Transmembrane helix</keyword>
<dbReference type="OrthoDB" id="1093971at2"/>
<feature type="transmembrane region" description="Helical" evidence="1">
    <location>
        <begin position="55"/>
        <end position="77"/>
    </location>
</feature>
<evidence type="ECO:0000256" key="1">
    <source>
        <dbReference type="SAM" id="Phobius"/>
    </source>
</evidence>
<keyword evidence="1" id="KW-0472">Membrane</keyword>
<accession>A0A3Q9IU12</accession>
<keyword evidence="1" id="KW-0812">Transmembrane</keyword>
<dbReference type="EMBL" id="CP032819">
    <property type="protein sequence ID" value="AZS32009.1"/>
    <property type="molecule type" value="Genomic_DNA"/>
</dbReference>
<sequence>MKAKERIRKIADSRWARTLALAVTAAIIFSWLYSHGISPVWTAVAIICFRGLFRFLYRIACFLVALAIILCILSFLVF</sequence>
<dbReference type="RefSeq" id="WP_055300465.1">
    <property type="nucleotide sequence ID" value="NZ_CP032819.1"/>
</dbReference>
<dbReference type="KEGG" id="buy:D8S85_11705"/>
<organism evidence="2 3">
    <name type="scientific">Butyricimonas faecalis</name>
    <dbReference type="NCBI Taxonomy" id="2093856"/>
    <lineage>
        <taxon>Bacteria</taxon>
        <taxon>Pseudomonadati</taxon>
        <taxon>Bacteroidota</taxon>
        <taxon>Bacteroidia</taxon>
        <taxon>Bacteroidales</taxon>
        <taxon>Odoribacteraceae</taxon>
        <taxon>Butyricimonas</taxon>
    </lineage>
</organism>